<organism evidence="1 2">
    <name type="scientific">Fusarium flagelliforme</name>
    <dbReference type="NCBI Taxonomy" id="2675880"/>
    <lineage>
        <taxon>Eukaryota</taxon>
        <taxon>Fungi</taxon>
        <taxon>Dikarya</taxon>
        <taxon>Ascomycota</taxon>
        <taxon>Pezizomycotina</taxon>
        <taxon>Sordariomycetes</taxon>
        <taxon>Hypocreomycetidae</taxon>
        <taxon>Hypocreales</taxon>
        <taxon>Nectriaceae</taxon>
        <taxon>Fusarium</taxon>
        <taxon>Fusarium incarnatum-equiseti species complex</taxon>
    </lineage>
</organism>
<protein>
    <submittedName>
        <fullName evidence="1">Uncharacterized protein</fullName>
    </submittedName>
</protein>
<name>A0A395N268_9HYPO</name>
<accession>A0A395N268</accession>
<proteinExistence type="predicted"/>
<comment type="caution">
    <text evidence="1">The sequence shown here is derived from an EMBL/GenBank/DDBJ whole genome shotgun (WGS) entry which is preliminary data.</text>
</comment>
<reference evidence="1 2" key="1">
    <citation type="journal article" date="2018" name="PLoS Pathog.">
        <title>Evolution of structural diversity of trichothecenes, a family of toxins produced by plant pathogenic and entomopathogenic fungi.</title>
        <authorList>
            <person name="Proctor R.H."/>
            <person name="McCormick S.P."/>
            <person name="Kim H.S."/>
            <person name="Cardoza R.E."/>
            <person name="Stanley A.M."/>
            <person name="Lindo L."/>
            <person name="Kelly A."/>
            <person name="Brown D.W."/>
            <person name="Lee T."/>
            <person name="Vaughan M.M."/>
            <person name="Alexander N.J."/>
            <person name="Busman M."/>
            <person name="Gutierrez S."/>
        </authorList>
    </citation>
    <scope>NUCLEOTIDE SEQUENCE [LARGE SCALE GENOMIC DNA]</scope>
    <source>
        <strain evidence="1 2">NRRL 13405</strain>
    </source>
</reference>
<gene>
    <name evidence="1" type="ORF">FIE12Z_1337</name>
</gene>
<dbReference type="Proteomes" id="UP000265631">
    <property type="component" value="Unassembled WGS sequence"/>
</dbReference>
<dbReference type="EMBL" id="PXXK01000028">
    <property type="protein sequence ID" value="RFN54211.1"/>
    <property type="molecule type" value="Genomic_DNA"/>
</dbReference>
<evidence type="ECO:0000313" key="2">
    <source>
        <dbReference type="Proteomes" id="UP000265631"/>
    </source>
</evidence>
<evidence type="ECO:0000313" key="1">
    <source>
        <dbReference type="EMBL" id="RFN54211.1"/>
    </source>
</evidence>
<dbReference type="AlphaFoldDB" id="A0A395N268"/>
<keyword evidence="2" id="KW-1185">Reference proteome</keyword>
<sequence length="81" mass="9089">MCYLNDVRVTCPDCNEENKAPPEYEKCSTALVKGKVCDSGYRKRRLTRTGEECAKCATIRKIKEAAAVKLTEDLRAKGFNV</sequence>